<dbReference type="Proteomes" id="UP000092154">
    <property type="component" value="Unassembled WGS sequence"/>
</dbReference>
<name>A0A1B7NF84_9AGAM</name>
<keyword evidence="2" id="KW-1185">Reference proteome</keyword>
<reference evidence="1 2" key="1">
    <citation type="submission" date="2016-06" db="EMBL/GenBank/DDBJ databases">
        <title>Comparative genomics of the ectomycorrhizal sister species Rhizopogon vinicolor and Rhizopogon vesiculosus (Basidiomycota: Boletales) reveals a divergence of the mating type B locus.</title>
        <authorList>
            <consortium name="DOE Joint Genome Institute"/>
            <person name="Mujic A.B."/>
            <person name="Kuo A."/>
            <person name="Tritt A."/>
            <person name="Lipzen A."/>
            <person name="Chen C."/>
            <person name="Johnson J."/>
            <person name="Sharma A."/>
            <person name="Barry K."/>
            <person name="Grigoriev I.V."/>
            <person name="Spatafora J.W."/>
        </authorList>
    </citation>
    <scope>NUCLEOTIDE SEQUENCE [LARGE SCALE GENOMIC DNA]</scope>
    <source>
        <strain evidence="1 2">AM-OR11-026</strain>
    </source>
</reference>
<protein>
    <submittedName>
        <fullName evidence="1">Uncharacterized protein</fullName>
    </submittedName>
</protein>
<gene>
    <name evidence="1" type="ORF">K503DRAFT_155134</name>
</gene>
<dbReference type="AlphaFoldDB" id="A0A1B7NF84"/>
<dbReference type="InParanoid" id="A0A1B7NF84"/>
<accession>A0A1B7NF84</accession>
<organism evidence="1 2">
    <name type="scientific">Rhizopogon vinicolor AM-OR11-026</name>
    <dbReference type="NCBI Taxonomy" id="1314800"/>
    <lineage>
        <taxon>Eukaryota</taxon>
        <taxon>Fungi</taxon>
        <taxon>Dikarya</taxon>
        <taxon>Basidiomycota</taxon>
        <taxon>Agaricomycotina</taxon>
        <taxon>Agaricomycetes</taxon>
        <taxon>Agaricomycetidae</taxon>
        <taxon>Boletales</taxon>
        <taxon>Suillineae</taxon>
        <taxon>Rhizopogonaceae</taxon>
        <taxon>Rhizopogon</taxon>
    </lineage>
</organism>
<evidence type="ECO:0000313" key="2">
    <source>
        <dbReference type="Proteomes" id="UP000092154"/>
    </source>
</evidence>
<dbReference type="EMBL" id="KV448138">
    <property type="protein sequence ID" value="OAX43420.1"/>
    <property type="molecule type" value="Genomic_DNA"/>
</dbReference>
<sequence length="96" mass="10937">MYPKCSSCHPRPRSIHVDLHTRTLSHFTLNCVLIEFSLSVQGDCHKDGRKEDDYGSMADTLCDAGIPTDVIGKWFGPREVWDFCRMSIVNRDGSNY</sequence>
<dbReference type="OrthoDB" id="10445056at2759"/>
<proteinExistence type="predicted"/>
<evidence type="ECO:0000313" key="1">
    <source>
        <dbReference type="EMBL" id="OAX43420.1"/>
    </source>
</evidence>